<evidence type="ECO:0000256" key="4">
    <source>
        <dbReference type="ARBA" id="ARBA00022692"/>
    </source>
</evidence>
<keyword evidence="2 7" id="KW-0813">Transport</keyword>
<evidence type="ECO:0000256" key="7">
    <source>
        <dbReference type="RuleBase" id="RU363032"/>
    </source>
</evidence>
<protein>
    <submittedName>
        <fullName evidence="9">ABC transporter permease</fullName>
    </submittedName>
</protein>
<feature type="transmembrane region" description="Helical" evidence="7">
    <location>
        <begin position="388"/>
        <end position="406"/>
    </location>
</feature>
<evidence type="ECO:0000256" key="5">
    <source>
        <dbReference type="ARBA" id="ARBA00022989"/>
    </source>
</evidence>
<feature type="transmembrane region" description="Helical" evidence="7">
    <location>
        <begin position="618"/>
        <end position="638"/>
    </location>
</feature>
<organism evidence="9 10">
    <name type="scientific">Shinella yambaruensis</name>
    <dbReference type="NCBI Taxonomy" id="415996"/>
    <lineage>
        <taxon>Bacteria</taxon>
        <taxon>Pseudomonadati</taxon>
        <taxon>Pseudomonadota</taxon>
        <taxon>Alphaproteobacteria</taxon>
        <taxon>Hyphomicrobiales</taxon>
        <taxon>Rhizobiaceae</taxon>
        <taxon>Shinella</taxon>
    </lineage>
</organism>
<dbReference type="InterPro" id="IPR000515">
    <property type="entry name" value="MetI-like"/>
</dbReference>
<evidence type="ECO:0000256" key="6">
    <source>
        <dbReference type="ARBA" id="ARBA00023136"/>
    </source>
</evidence>
<evidence type="ECO:0000256" key="3">
    <source>
        <dbReference type="ARBA" id="ARBA00022475"/>
    </source>
</evidence>
<comment type="similarity">
    <text evidence="7">Belongs to the binding-protein-dependent transport system permease family.</text>
</comment>
<feature type="domain" description="ABC transmembrane type-1" evidence="8">
    <location>
        <begin position="128"/>
        <end position="308"/>
    </location>
</feature>
<feature type="transmembrane region" description="Helical" evidence="7">
    <location>
        <begin position="330"/>
        <end position="348"/>
    </location>
</feature>
<feature type="transmembrane region" description="Helical" evidence="7">
    <location>
        <begin position="176"/>
        <end position="202"/>
    </location>
</feature>
<feature type="transmembrane region" description="Helical" evidence="7">
    <location>
        <begin position="505"/>
        <end position="528"/>
    </location>
</feature>
<keyword evidence="10" id="KW-1185">Reference proteome</keyword>
<evidence type="ECO:0000259" key="8">
    <source>
        <dbReference type="PROSITE" id="PS50928"/>
    </source>
</evidence>
<dbReference type="Gene3D" id="1.10.3720.10">
    <property type="entry name" value="MetI-like"/>
    <property type="match status" value="2"/>
</dbReference>
<feature type="transmembrane region" description="Helical" evidence="7">
    <location>
        <begin position="479"/>
        <end position="498"/>
    </location>
</feature>
<dbReference type="SUPFAM" id="SSF161098">
    <property type="entry name" value="MetI-like"/>
    <property type="match status" value="2"/>
</dbReference>
<dbReference type="PANTHER" id="PTHR47737">
    <property type="entry name" value="GLYCINE BETAINE/PROLINE BETAINE TRANSPORT SYSTEM PERMEASE PROTEIN PROW"/>
    <property type="match status" value="1"/>
</dbReference>
<accession>A0ABQ5ZEL9</accession>
<feature type="domain" description="ABC transmembrane type-1" evidence="8">
    <location>
        <begin position="500"/>
        <end position="679"/>
    </location>
</feature>
<dbReference type="PANTHER" id="PTHR47737:SF1">
    <property type="entry name" value="GLYCINE BETAINE_PROLINE BETAINE TRANSPORT SYSTEM PERMEASE PROTEIN PROW"/>
    <property type="match status" value="1"/>
</dbReference>
<reference evidence="10" key="1">
    <citation type="journal article" date="2019" name="Int. J. Syst. Evol. Microbiol.">
        <title>The Global Catalogue of Microorganisms (GCM) 10K type strain sequencing project: providing services to taxonomists for standard genome sequencing and annotation.</title>
        <authorList>
            <consortium name="The Broad Institute Genomics Platform"/>
            <consortium name="The Broad Institute Genome Sequencing Center for Infectious Disease"/>
            <person name="Wu L."/>
            <person name="Ma J."/>
        </authorList>
    </citation>
    <scope>NUCLEOTIDE SEQUENCE [LARGE SCALE GENOMIC DNA]</scope>
    <source>
        <strain evidence="10">NBRC 102122</strain>
    </source>
</reference>
<keyword evidence="4 7" id="KW-0812">Transmembrane</keyword>
<evidence type="ECO:0000313" key="9">
    <source>
        <dbReference type="EMBL" id="GLR50282.1"/>
    </source>
</evidence>
<comment type="caution">
    <text evidence="9">The sequence shown here is derived from an EMBL/GenBank/DDBJ whole genome shotgun (WGS) entry which is preliminary data.</text>
</comment>
<feature type="transmembrane region" description="Helical" evidence="7">
    <location>
        <begin position="658"/>
        <end position="675"/>
    </location>
</feature>
<dbReference type="Proteomes" id="UP001156702">
    <property type="component" value="Unassembled WGS sequence"/>
</dbReference>
<feature type="transmembrane region" description="Helical" evidence="7">
    <location>
        <begin position="412"/>
        <end position="431"/>
    </location>
</feature>
<name>A0ABQ5ZEL9_9HYPH</name>
<feature type="transmembrane region" description="Helical" evidence="7">
    <location>
        <begin position="132"/>
        <end position="156"/>
    </location>
</feature>
<feature type="transmembrane region" description="Helical" evidence="7">
    <location>
        <begin position="291"/>
        <end position="309"/>
    </location>
</feature>
<gene>
    <name evidence="9" type="ORF">GCM10007923_14880</name>
</gene>
<evidence type="ECO:0000256" key="2">
    <source>
        <dbReference type="ARBA" id="ARBA00022448"/>
    </source>
</evidence>
<feature type="transmembrane region" description="Helical" evidence="7">
    <location>
        <begin position="105"/>
        <end position="125"/>
    </location>
</feature>
<feature type="transmembrane region" description="Helical" evidence="7">
    <location>
        <begin position="42"/>
        <end position="60"/>
    </location>
</feature>
<feature type="transmembrane region" description="Helical" evidence="7">
    <location>
        <begin position="548"/>
        <end position="575"/>
    </location>
</feature>
<evidence type="ECO:0000256" key="1">
    <source>
        <dbReference type="ARBA" id="ARBA00004651"/>
    </source>
</evidence>
<comment type="subcellular location">
    <subcellularLocation>
        <location evidence="1 7">Cell membrane</location>
        <topology evidence="1 7">Multi-pass membrane protein</topology>
    </subcellularLocation>
</comment>
<feature type="transmembrane region" description="Helical" evidence="7">
    <location>
        <begin position="72"/>
        <end position="99"/>
    </location>
</feature>
<sequence length="690" mass="72330">MKPASLSFSASAILGMVAMPALMLACLAAARAVPAIAAFPAGWVIPVPAAINTVLGWLVPALQPVTGLASKVFGTLLDALIVTLQFLPWPAVVLAVALVGFKAGGARLAALVLAAGAYIVLAGFWRQSMVTLSLVLLSVPLSALLGFLLGLGAFFLPRLRRGLELVFDFMQTFPAFAYLLPLLLLFGFGPIAGLVATAIYAIPPMARCTLSGLVEVPRERIEVAEMSGCSTWQRLVWVELPSARPMLALGLNQTTMAALSMVITASIVGGVDDIGWAVLSGLRQADLGKSLLAGLVIVLVSVVIDRITAGLFRPRSAVGSGKNRPRWQPILLAAAAVISLGLAARLAAPDLLQGWNETRGIVDLGMLNKALLGFVARYSDLLDAIKNAVLFYLVLPLRVGLAGAVLPMTWGFSMTPAVTAVYAALALLLALRQMAKGRPSGAAAILCLAALLHTGFVAFPWPAALALAVWAAWRAAGPRLALFTGLSLAFVLITGLWIPFVKSLYLVIVAVALCALLGGFFGVLAARSDRFSALLRPINDALQTMPQFVFLIPALMFFKVGEFAGLIAIALYAVVPAIRYTETGLRNVPPSLLETARQLGCTPVQSTLLVQVPTARPALLLGLNQVVMAAITMLPIAATVGTSELGQQIYIALGKADAGLGITAGLVFCLLAINLDRILRGVAGRLHSAQ</sequence>
<evidence type="ECO:0000313" key="10">
    <source>
        <dbReference type="Proteomes" id="UP001156702"/>
    </source>
</evidence>
<dbReference type="CDD" id="cd06261">
    <property type="entry name" value="TM_PBP2"/>
    <property type="match status" value="2"/>
</dbReference>
<dbReference type="EMBL" id="BSOP01000013">
    <property type="protein sequence ID" value="GLR50282.1"/>
    <property type="molecule type" value="Genomic_DNA"/>
</dbReference>
<keyword evidence="6 7" id="KW-0472">Membrane</keyword>
<proteinExistence type="inferred from homology"/>
<feature type="transmembrane region" description="Helical" evidence="7">
    <location>
        <begin position="256"/>
        <end position="279"/>
    </location>
</feature>
<feature type="transmembrane region" description="Helical" evidence="7">
    <location>
        <begin position="443"/>
        <end position="473"/>
    </location>
</feature>
<dbReference type="PROSITE" id="PS50928">
    <property type="entry name" value="ABC_TM1"/>
    <property type="match status" value="2"/>
</dbReference>
<dbReference type="PROSITE" id="PS51257">
    <property type="entry name" value="PROKAR_LIPOPROTEIN"/>
    <property type="match status" value="1"/>
</dbReference>
<dbReference type="Pfam" id="PF00528">
    <property type="entry name" value="BPD_transp_1"/>
    <property type="match status" value="2"/>
</dbReference>
<dbReference type="RefSeq" id="WP_244767482.1">
    <property type="nucleotide sequence ID" value="NZ_BSOP01000013.1"/>
</dbReference>
<keyword evidence="5 7" id="KW-1133">Transmembrane helix</keyword>
<keyword evidence="3" id="KW-1003">Cell membrane</keyword>
<dbReference type="InterPro" id="IPR035906">
    <property type="entry name" value="MetI-like_sf"/>
</dbReference>